<organism evidence="2 3">
    <name type="scientific">Botrytis tulipae</name>
    <dbReference type="NCBI Taxonomy" id="87230"/>
    <lineage>
        <taxon>Eukaryota</taxon>
        <taxon>Fungi</taxon>
        <taxon>Dikarya</taxon>
        <taxon>Ascomycota</taxon>
        <taxon>Pezizomycotina</taxon>
        <taxon>Leotiomycetes</taxon>
        <taxon>Helotiales</taxon>
        <taxon>Sclerotiniaceae</taxon>
        <taxon>Botrytis</taxon>
    </lineage>
</organism>
<dbReference type="PANTHER" id="PTHR33112:SF16">
    <property type="entry name" value="HETEROKARYON INCOMPATIBILITY DOMAIN-CONTAINING PROTEIN"/>
    <property type="match status" value="1"/>
</dbReference>
<evidence type="ECO:0000259" key="1">
    <source>
        <dbReference type="Pfam" id="PF06985"/>
    </source>
</evidence>
<dbReference type="EMBL" id="PQXH01000006">
    <property type="protein sequence ID" value="TGO19010.1"/>
    <property type="molecule type" value="Genomic_DNA"/>
</dbReference>
<sequence length="477" mass="54611">MSDQPLFLHPSPQLCKHCKVIPWPRDIRYETQSSPFPHHRIFGSLQTSADAGCILCQYFWLRIISLLMGWRTTLPSAETPLDFYIRVLYGKRVGILVDVGEAAGYDCVHMWFLEVTSAEEKTLAKPESRHIKQFAQGKVLEDLKDLVKTQIQPWTEACYNLRENHENRGRTIGTNILPTRLIDVGTMNDESVRLITTMDSMEPSKHPYLILSYCWGRGNDVAKTTTGNLEDRLRNFDIAYLPKSIQDAIILTRMMNIRYLWVDAICIIQSSENDNYSKFQNEASKMRDYYANAECCITASVANDAAEGFQRERLLGRYPIQSIFLTYPGTAGPDRQSIALQSEENVATLRNVIDESPLLKRGWCLQELALPPRTYNHVATATPRDILAMPDEKLLAHDGWHRLLRLLSEKGLTFSKDRIYAIHGIACLIIERLKVEYFNGVFRPYLAQGLAWNYSPRGPYDALPDLSVEPRDDRFPT</sequence>
<accession>A0A4Z1F5R7</accession>
<dbReference type="Proteomes" id="UP000297777">
    <property type="component" value="Unassembled WGS sequence"/>
</dbReference>
<evidence type="ECO:0000313" key="2">
    <source>
        <dbReference type="EMBL" id="TGO19010.1"/>
    </source>
</evidence>
<dbReference type="InterPro" id="IPR010730">
    <property type="entry name" value="HET"/>
</dbReference>
<keyword evidence="3" id="KW-1185">Reference proteome</keyword>
<gene>
    <name evidence="2" type="ORF">BTUL_0006g00430</name>
</gene>
<evidence type="ECO:0000313" key="3">
    <source>
        <dbReference type="Proteomes" id="UP000297777"/>
    </source>
</evidence>
<proteinExistence type="predicted"/>
<dbReference type="PANTHER" id="PTHR33112">
    <property type="entry name" value="DOMAIN PROTEIN, PUTATIVE-RELATED"/>
    <property type="match status" value="1"/>
</dbReference>
<feature type="domain" description="Heterokaryon incompatibility" evidence="1">
    <location>
        <begin position="208"/>
        <end position="367"/>
    </location>
</feature>
<dbReference type="Pfam" id="PF06985">
    <property type="entry name" value="HET"/>
    <property type="match status" value="1"/>
</dbReference>
<dbReference type="AlphaFoldDB" id="A0A4Z1F5R7"/>
<protein>
    <recommendedName>
        <fullName evidence="1">Heterokaryon incompatibility domain-containing protein</fullName>
    </recommendedName>
</protein>
<reference evidence="2 3" key="1">
    <citation type="submission" date="2017-12" db="EMBL/GenBank/DDBJ databases">
        <title>Comparative genomics of Botrytis spp.</title>
        <authorList>
            <person name="Valero-Jimenez C.A."/>
            <person name="Tapia P."/>
            <person name="Veloso J."/>
            <person name="Silva-Moreno E."/>
            <person name="Staats M."/>
            <person name="Valdes J.H."/>
            <person name="Van Kan J.A.L."/>
        </authorList>
    </citation>
    <scope>NUCLEOTIDE SEQUENCE [LARGE SCALE GENOMIC DNA]</scope>
    <source>
        <strain evidence="2 3">Bt9001</strain>
    </source>
</reference>
<comment type="caution">
    <text evidence="2">The sequence shown here is derived from an EMBL/GenBank/DDBJ whole genome shotgun (WGS) entry which is preliminary data.</text>
</comment>
<name>A0A4Z1F5R7_9HELO</name>
<dbReference type="OrthoDB" id="3485711at2759"/>